<dbReference type="SUPFAM" id="SSF53448">
    <property type="entry name" value="Nucleotide-diphospho-sugar transferases"/>
    <property type="match status" value="1"/>
</dbReference>
<sequence length="244" mass="27696">MSLEHADNALEVVILCGGRGVRLRPMTDHVPKALVPVHGQPMLDHIIQFHRRHGMTRFTLCVGYLAERIRQHFDQRADADSIRFSDAGESASMLARLLAVRDITRERLLVVYGDTFINLDPQRLLDHHRQSGALATLVTAPIQNPFGVVTFDARQRVLSFVEKPIQNHYIGCMIMERSAFDLMDATMLAQPDGSGFVAFVQHLTQRQLLSAFVHDGLQITFNTEGEWQRAERDLGLYYTFPEQT</sequence>
<protein>
    <submittedName>
        <fullName evidence="2">Glucose-1-phosphate cytidylyltransferase</fullName>
        <ecNumber evidence="2">2.7.7.33</ecNumber>
    </submittedName>
</protein>
<keyword evidence="2" id="KW-0548">Nucleotidyltransferase</keyword>
<name>A0ABQ0C7T1_9PROT</name>
<keyword evidence="3" id="KW-1185">Reference proteome</keyword>
<dbReference type="Pfam" id="PF00483">
    <property type="entry name" value="NTP_transferase"/>
    <property type="match status" value="1"/>
</dbReference>
<gene>
    <name evidence="2" type="primary">rfbF_1</name>
    <name evidence="2" type="ORF">SIID45300_01257</name>
</gene>
<dbReference type="EC" id="2.7.7.33" evidence="2"/>
<keyword evidence="2" id="KW-0808">Transferase</keyword>
<dbReference type="Proteomes" id="UP001628193">
    <property type="component" value="Unassembled WGS sequence"/>
</dbReference>
<evidence type="ECO:0000259" key="1">
    <source>
        <dbReference type="Pfam" id="PF00483"/>
    </source>
</evidence>
<comment type="caution">
    <text evidence="2">The sequence shown here is derived from an EMBL/GenBank/DDBJ whole genome shotgun (WGS) entry which is preliminary data.</text>
</comment>
<reference evidence="2 3" key="2">
    <citation type="submission" date="2024-09" db="EMBL/GenBank/DDBJ databases">
        <title>Draft genome sequence of Candidatus Magnetaquicoccaceae bacterium FCR-1.</title>
        <authorList>
            <person name="Shimoshige H."/>
            <person name="Shimamura S."/>
            <person name="Taoka A."/>
            <person name="Kobayashi H."/>
            <person name="Maekawa T."/>
        </authorList>
    </citation>
    <scope>NUCLEOTIDE SEQUENCE [LARGE SCALE GENOMIC DNA]</scope>
    <source>
        <strain evidence="2 3">FCR-1</strain>
    </source>
</reference>
<accession>A0ABQ0C7T1</accession>
<feature type="domain" description="Nucleotidyl transferase" evidence="1">
    <location>
        <begin position="12"/>
        <end position="168"/>
    </location>
</feature>
<reference evidence="2 3" key="1">
    <citation type="submission" date="2024-05" db="EMBL/GenBank/DDBJ databases">
        <authorList>
            <consortium name="Candidatus Magnetaquicoccaceae bacterium FCR-1 genome sequencing consortium"/>
            <person name="Shimoshige H."/>
            <person name="Shimamura S."/>
            <person name="Taoka A."/>
            <person name="Kobayashi H."/>
            <person name="Maekawa T."/>
        </authorList>
    </citation>
    <scope>NUCLEOTIDE SEQUENCE [LARGE SCALE GENOMIC DNA]</scope>
    <source>
        <strain evidence="2 3">FCR-1</strain>
    </source>
</reference>
<dbReference type="CDD" id="cd04181">
    <property type="entry name" value="NTP_transferase"/>
    <property type="match status" value="1"/>
</dbReference>
<dbReference type="InterPro" id="IPR029044">
    <property type="entry name" value="Nucleotide-diphossugar_trans"/>
</dbReference>
<organism evidence="2 3">
    <name type="scientific">Candidatus Magnetaquiglobus chichijimensis</name>
    <dbReference type="NCBI Taxonomy" id="3141448"/>
    <lineage>
        <taxon>Bacteria</taxon>
        <taxon>Pseudomonadati</taxon>
        <taxon>Pseudomonadota</taxon>
        <taxon>Magnetococcia</taxon>
        <taxon>Magnetococcales</taxon>
        <taxon>Candidatus Magnetaquicoccaceae</taxon>
        <taxon>Candidatus Magnetaquiglobus</taxon>
    </lineage>
</organism>
<dbReference type="Gene3D" id="3.90.550.10">
    <property type="entry name" value="Spore Coat Polysaccharide Biosynthesis Protein SpsA, Chain A"/>
    <property type="match status" value="1"/>
</dbReference>
<dbReference type="GO" id="GO:0047343">
    <property type="term" value="F:glucose-1-phosphate cytidylyltransferase activity"/>
    <property type="evidence" value="ECO:0007669"/>
    <property type="project" value="UniProtKB-EC"/>
</dbReference>
<dbReference type="RefSeq" id="WP_420904658.1">
    <property type="nucleotide sequence ID" value="NZ_BAAFGK010000004.1"/>
</dbReference>
<dbReference type="EMBL" id="BAAFGK010000004">
    <property type="protein sequence ID" value="GAB0056942.1"/>
    <property type="molecule type" value="Genomic_DNA"/>
</dbReference>
<dbReference type="InterPro" id="IPR050486">
    <property type="entry name" value="Mannose-1P_guanyltransferase"/>
</dbReference>
<proteinExistence type="predicted"/>
<evidence type="ECO:0000313" key="2">
    <source>
        <dbReference type="EMBL" id="GAB0056942.1"/>
    </source>
</evidence>
<evidence type="ECO:0000313" key="3">
    <source>
        <dbReference type="Proteomes" id="UP001628193"/>
    </source>
</evidence>
<dbReference type="InterPro" id="IPR005835">
    <property type="entry name" value="NTP_transferase_dom"/>
</dbReference>
<dbReference type="PANTHER" id="PTHR22572">
    <property type="entry name" value="SUGAR-1-PHOSPHATE GUANYL TRANSFERASE"/>
    <property type="match status" value="1"/>
</dbReference>